<comment type="caution">
    <text evidence="2">The sequence shown here is derived from an EMBL/GenBank/DDBJ whole genome shotgun (WGS) entry which is preliminary data.</text>
</comment>
<proteinExistence type="predicted"/>
<accession>A0A8S1WCI2</accession>
<dbReference type="Proteomes" id="UP000683925">
    <property type="component" value="Unassembled WGS sequence"/>
</dbReference>
<dbReference type="PANTHER" id="PTHR11319:SF35">
    <property type="entry name" value="OUTER MEMBRANE PROTEIN PMPC-RELATED"/>
    <property type="match status" value="1"/>
</dbReference>
<keyword evidence="3" id="KW-1185">Reference proteome</keyword>
<evidence type="ECO:0000313" key="3">
    <source>
        <dbReference type="Proteomes" id="UP000683925"/>
    </source>
</evidence>
<dbReference type="PANTHER" id="PTHR11319">
    <property type="entry name" value="G PROTEIN-COUPLED RECEPTOR-RELATED"/>
    <property type="match status" value="1"/>
</dbReference>
<keyword evidence="1" id="KW-0812">Transmembrane</keyword>
<evidence type="ECO:0000256" key="1">
    <source>
        <dbReference type="SAM" id="Phobius"/>
    </source>
</evidence>
<dbReference type="EMBL" id="CAJJDP010000090">
    <property type="protein sequence ID" value="CAD8187998.1"/>
    <property type="molecule type" value="Genomic_DNA"/>
</dbReference>
<evidence type="ECO:0008006" key="4">
    <source>
        <dbReference type="Google" id="ProtNLM"/>
    </source>
</evidence>
<dbReference type="AlphaFoldDB" id="A0A8S1WCI2"/>
<protein>
    <recommendedName>
        <fullName evidence="4">Transmembrane protein</fullName>
    </recommendedName>
</protein>
<sequence>MIKLWKKTIIIIILIYFETDIFLKASLLGLCLLFYQFIAQNYKPFILQKFYLLDIQSGQYCSFALIFAVVKYICEQSEQYNFSTLIQSFIFIISILLSYPFIINILKVYYNKYKFLILGSLFQGFKSLNPNFKFTKLLGEKISKLRQKEGRTQRNIQKLKSLLLKKKQDGQLGIVNFAKNNMQKKKQISLILNCSFGNKI</sequence>
<reference evidence="2" key="1">
    <citation type="submission" date="2021-01" db="EMBL/GenBank/DDBJ databases">
        <authorList>
            <consortium name="Genoscope - CEA"/>
            <person name="William W."/>
        </authorList>
    </citation>
    <scope>NUCLEOTIDE SEQUENCE</scope>
</reference>
<keyword evidence="1" id="KW-0472">Membrane</keyword>
<gene>
    <name evidence="2" type="ORF">POCTA_138.1.T0910178</name>
</gene>
<name>A0A8S1WCI2_PAROT</name>
<feature type="transmembrane region" description="Helical" evidence="1">
    <location>
        <begin position="21"/>
        <end position="38"/>
    </location>
</feature>
<organism evidence="2 3">
    <name type="scientific">Paramecium octaurelia</name>
    <dbReference type="NCBI Taxonomy" id="43137"/>
    <lineage>
        <taxon>Eukaryota</taxon>
        <taxon>Sar</taxon>
        <taxon>Alveolata</taxon>
        <taxon>Ciliophora</taxon>
        <taxon>Intramacronucleata</taxon>
        <taxon>Oligohymenophorea</taxon>
        <taxon>Peniculida</taxon>
        <taxon>Parameciidae</taxon>
        <taxon>Paramecium</taxon>
    </lineage>
</organism>
<feature type="transmembrane region" description="Helical" evidence="1">
    <location>
        <begin position="82"/>
        <end position="102"/>
    </location>
</feature>
<keyword evidence="1" id="KW-1133">Transmembrane helix</keyword>
<evidence type="ECO:0000313" key="2">
    <source>
        <dbReference type="EMBL" id="CAD8187998.1"/>
    </source>
</evidence>